<protein>
    <submittedName>
        <fullName evidence="1">Uncharacterized protein</fullName>
    </submittedName>
</protein>
<proteinExistence type="predicted"/>
<evidence type="ECO:0000313" key="2">
    <source>
        <dbReference type="Proteomes" id="UP000295416"/>
    </source>
</evidence>
<comment type="caution">
    <text evidence="1">The sequence shown here is derived from an EMBL/GenBank/DDBJ whole genome shotgun (WGS) entry which is preliminary data.</text>
</comment>
<evidence type="ECO:0000313" key="1">
    <source>
        <dbReference type="EMBL" id="TCP32166.1"/>
    </source>
</evidence>
<gene>
    <name evidence="1" type="ORF">EV207_101144</name>
</gene>
<sequence length="46" mass="4778">MEAGRECPICCGCGWVEDFPEIVECLECDGTGAINPDLLEGGGCGE</sequence>
<name>A0A4V6NQR6_9BACL</name>
<reference evidence="1 2" key="1">
    <citation type="submission" date="2019-03" db="EMBL/GenBank/DDBJ databases">
        <title>Genomic Encyclopedia of Type Strains, Phase IV (KMG-IV): sequencing the most valuable type-strain genomes for metagenomic binning, comparative biology and taxonomic classification.</title>
        <authorList>
            <person name="Goeker M."/>
        </authorList>
    </citation>
    <scope>NUCLEOTIDE SEQUENCE [LARGE SCALE GENOMIC DNA]</scope>
    <source>
        <strain evidence="1 2">DSM 19377</strain>
    </source>
</reference>
<organism evidence="1 2">
    <name type="scientific">Scopulibacillus darangshiensis</name>
    <dbReference type="NCBI Taxonomy" id="442528"/>
    <lineage>
        <taxon>Bacteria</taxon>
        <taxon>Bacillati</taxon>
        <taxon>Bacillota</taxon>
        <taxon>Bacilli</taxon>
        <taxon>Bacillales</taxon>
        <taxon>Sporolactobacillaceae</taxon>
        <taxon>Scopulibacillus</taxon>
    </lineage>
</organism>
<accession>A0A4V6NQR6</accession>
<keyword evidence="2" id="KW-1185">Reference proteome</keyword>
<dbReference type="EMBL" id="SLXK01000001">
    <property type="protein sequence ID" value="TCP32166.1"/>
    <property type="molecule type" value="Genomic_DNA"/>
</dbReference>
<dbReference type="AlphaFoldDB" id="A0A4V6NQR6"/>
<dbReference type="Proteomes" id="UP000295416">
    <property type="component" value="Unassembled WGS sequence"/>
</dbReference>